<evidence type="ECO:0000256" key="2">
    <source>
        <dbReference type="ARBA" id="ARBA00022636"/>
    </source>
</evidence>
<evidence type="ECO:0000259" key="6">
    <source>
        <dbReference type="PROSITE" id="PS50887"/>
    </source>
</evidence>
<dbReference type="CDD" id="cd01949">
    <property type="entry name" value="GGDEF"/>
    <property type="match status" value="1"/>
</dbReference>
<dbReference type="OrthoDB" id="9816034at2"/>
<evidence type="ECO:0000313" key="7">
    <source>
        <dbReference type="EMBL" id="RMJ01617.1"/>
    </source>
</evidence>
<dbReference type="EC" id="3.1.4.52" evidence="1"/>
<dbReference type="CDD" id="cd01948">
    <property type="entry name" value="EAL"/>
    <property type="match status" value="1"/>
</dbReference>
<dbReference type="PROSITE" id="PS50112">
    <property type="entry name" value="PAS"/>
    <property type="match status" value="1"/>
</dbReference>
<dbReference type="PANTHER" id="PTHR44757:SF2">
    <property type="entry name" value="BIOFILM ARCHITECTURE MAINTENANCE PROTEIN MBAA"/>
    <property type="match status" value="1"/>
</dbReference>
<dbReference type="Pfam" id="PF00990">
    <property type="entry name" value="GGDEF"/>
    <property type="match status" value="1"/>
</dbReference>
<protein>
    <recommendedName>
        <fullName evidence="1">cyclic-guanylate-specific phosphodiesterase</fullName>
        <ecNumber evidence="1">3.1.4.52</ecNumber>
    </recommendedName>
</protein>
<evidence type="ECO:0000313" key="8">
    <source>
        <dbReference type="Proteomes" id="UP000265903"/>
    </source>
</evidence>
<dbReference type="InterPro" id="IPR029787">
    <property type="entry name" value="Nucleotide_cyclase"/>
</dbReference>
<dbReference type="SMART" id="SM00091">
    <property type="entry name" value="PAS"/>
    <property type="match status" value="1"/>
</dbReference>
<dbReference type="Gene3D" id="3.30.450.20">
    <property type="entry name" value="PAS domain"/>
    <property type="match status" value="1"/>
</dbReference>
<dbReference type="Gene3D" id="3.20.20.450">
    <property type="entry name" value="EAL domain"/>
    <property type="match status" value="1"/>
</dbReference>
<dbReference type="SMART" id="SM00052">
    <property type="entry name" value="EAL"/>
    <property type="match status" value="1"/>
</dbReference>
<dbReference type="InterPro" id="IPR013656">
    <property type="entry name" value="PAS_4"/>
</dbReference>
<name>A0A3M2R8N1_9GAMM</name>
<gene>
    <name evidence="7" type="primary">cph2_11</name>
    <name evidence="7" type="ORF">DOQ08_03199</name>
</gene>
<dbReference type="Pfam" id="PF00563">
    <property type="entry name" value="EAL"/>
    <property type="match status" value="1"/>
</dbReference>
<dbReference type="SUPFAM" id="SSF141868">
    <property type="entry name" value="EAL domain-like"/>
    <property type="match status" value="1"/>
</dbReference>
<dbReference type="InterPro" id="IPR035965">
    <property type="entry name" value="PAS-like_dom_sf"/>
</dbReference>
<keyword evidence="3" id="KW-0418">Kinase</keyword>
<evidence type="ECO:0000259" key="4">
    <source>
        <dbReference type="PROSITE" id="PS50112"/>
    </source>
</evidence>
<dbReference type="GO" id="GO:0071111">
    <property type="term" value="F:cyclic-guanylate-specific phosphodiesterase activity"/>
    <property type="evidence" value="ECO:0007669"/>
    <property type="project" value="UniProtKB-EC"/>
</dbReference>
<dbReference type="InterPro" id="IPR000014">
    <property type="entry name" value="PAS"/>
</dbReference>
<dbReference type="InterPro" id="IPR001633">
    <property type="entry name" value="EAL_dom"/>
</dbReference>
<organism evidence="7 8">
    <name type="scientific">Marinobacter litoralis</name>
    <dbReference type="NCBI Taxonomy" id="187981"/>
    <lineage>
        <taxon>Bacteria</taxon>
        <taxon>Pseudomonadati</taxon>
        <taxon>Pseudomonadota</taxon>
        <taxon>Gammaproteobacteria</taxon>
        <taxon>Pseudomonadales</taxon>
        <taxon>Marinobacteraceae</taxon>
        <taxon>Marinobacter</taxon>
    </lineage>
</organism>
<dbReference type="EMBL" id="QMDL01000006">
    <property type="protein sequence ID" value="RMJ01617.1"/>
    <property type="molecule type" value="Genomic_DNA"/>
</dbReference>
<dbReference type="PROSITE" id="PS50883">
    <property type="entry name" value="EAL"/>
    <property type="match status" value="1"/>
</dbReference>
<evidence type="ECO:0000256" key="1">
    <source>
        <dbReference type="ARBA" id="ARBA00012282"/>
    </source>
</evidence>
<dbReference type="FunFam" id="3.20.20.450:FF:000001">
    <property type="entry name" value="Cyclic di-GMP phosphodiesterase yahA"/>
    <property type="match status" value="1"/>
</dbReference>
<reference evidence="7 8" key="1">
    <citation type="submission" date="2018-08" db="EMBL/GenBank/DDBJ databases">
        <title>Whole Genome Sequence of the Moderate Halophilic Marine Bacterium Marinobacter litoralis Sw-45.</title>
        <authorList>
            <person name="Musa H."/>
        </authorList>
    </citation>
    <scope>NUCLEOTIDE SEQUENCE [LARGE SCALE GENOMIC DNA]</scope>
    <source>
        <strain evidence="7 8">Sw-45</strain>
    </source>
</reference>
<dbReference type="PANTHER" id="PTHR44757">
    <property type="entry name" value="DIGUANYLATE CYCLASE DGCP"/>
    <property type="match status" value="1"/>
</dbReference>
<dbReference type="CDD" id="cd00130">
    <property type="entry name" value="PAS"/>
    <property type="match status" value="1"/>
</dbReference>
<keyword evidence="2" id="KW-0973">c-di-GMP</keyword>
<dbReference type="InterPro" id="IPR035919">
    <property type="entry name" value="EAL_sf"/>
</dbReference>
<dbReference type="InterPro" id="IPR043128">
    <property type="entry name" value="Rev_trsase/Diguanyl_cyclase"/>
</dbReference>
<dbReference type="Proteomes" id="UP000265903">
    <property type="component" value="Unassembled WGS sequence"/>
</dbReference>
<dbReference type="AlphaFoldDB" id="A0A3M2R8N1"/>
<dbReference type="GO" id="GO:0016301">
    <property type="term" value="F:kinase activity"/>
    <property type="evidence" value="ECO:0007669"/>
    <property type="project" value="UniProtKB-KW"/>
</dbReference>
<feature type="domain" description="PAS" evidence="4">
    <location>
        <begin position="22"/>
        <end position="92"/>
    </location>
</feature>
<comment type="caution">
    <text evidence="7">The sequence shown here is derived from an EMBL/GenBank/DDBJ whole genome shotgun (WGS) entry which is preliminary data.</text>
</comment>
<dbReference type="Pfam" id="PF08448">
    <property type="entry name" value="PAS_4"/>
    <property type="match status" value="1"/>
</dbReference>
<dbReference type="RefSeq" id="WP_114335973.1">
    <property type="nucleotide sequence ID" value="NZ_QMDL01000006.1"/>
</dbReference>
<keyword evidence="3" id="KW-0808">Transferase</keyword>
<feature type="domain" description="EAL" evidence="5">
    <location>
        <begin position="310"/>
        <end position="564"/>
    </location>
</feature>
<dbReference type="SMART" id="SM00267">
    <property type="entry name" value="GGDEF"/>
    <property type="match status" value="1"/>
</dbReference>
<dbReference type="SUPFAM" id="SSF55785">
    <property type="entry name" value="PYP-like sensor domain (PAS domain)"/>
    <property type="match status" value="1"/>
</dbReference>
<dbReference type="SUPFAM" id="SSF55073">
    <property type="entry name" value="Nucleotide cyclase"/>
    <property type="match status" value="1"/>
</dbReference>
<sequence length="577" mass="63906">MPNSRLASKQSDQNHSLSDSIEKHRYQSLLALHPEAVFELDRDGHLVTVNEKFKLLLGAQNEEVIGKRFQSLANIEDHTNFTNAFSTALRGHPAQLKCTAFRSAEQATPIEITLSPSAVGGVVAGVFGIAKLLTHNATGRTGEDTLTGLPSRATFENRINDPRYLGEKLAAVLIINLDDFGSVNRHLGHDIGDRLLQDAAKRLAEGLQPGDYLARFAGDEFALLLPNIASEDIALQIAEGYLYLLSCPFVIDHHVLQITASIGIAFHQNPNLHSATLIQRACIAVTDAKTQGRNTWGWYSDDSDSVVLEHISLRRDLADAIETNSLVLHYQPLVDAQTGEVKSLEALVRWQHPDRGLMSPQEFIALAEKTGQIIDIERWVLRRACKDIQTLNSGRMAPLSIAVNISCAHFGRNGFIEEIEHILQVSGLNPHHLELEVTESSLMADTDKSVKRLRALRSLGVRIAIDDFGTGYSNLAYLHQFPIHTIKIDQAFIRNIDTNHANAAIVEGIITMAHRLGLKVVAEGIETADHRNHLVELSCDTLQGYLFSRALPYNQIEELPVHLYDQTEPCSDRKETS</sequence>
<evidence type="ECO:0000256" key="3">
    <source>
        <dbReference type="ARBA" id="ARBA00022777"/>
    </source>
</evidence>
<feature type="domain" description="GGDEF" evidence="6">
    <location>
        <begin position="168"/>
        <end position="301"/>
    </location>
</feature>
<dbReference type="InterPro" id="IPR052155">
    <property type="entry name" value="Biofilm_reg_signaling"/>
</dbReference>
<dbReference type="NCBIfam" id="TIGR00254">
    <property type="entry name" value="GGDEF"/>
    <property type="match status" value="1"/>
</dbReference>
<dbReference type="NCBIfam" id="TIGR00229">
    <property type="entry name" value="sensory_box"/>
    <property type="match status" value="1"/>
</dbReference>
<keyword evidence="8" id="KW-1185">Reference proteome</keyword>
<accession>A0A3M2R8N1</accession>
<dbReference type="InterPro" id="IPR000160">
    <property type="entry name" value="GGDEF_dom"/>
</dbReference>
<dbReference type="Gene3D" id="3.30.70.270">
    <property type="match status" value="1"/>
</dbReference>
<evidence type="ECO:0000259" key="5">
    <source>
        <dbReference type="PROSITE" id="PS50883"/>
    </source>
</evidence>
<proteinExistence type="predicted"/>
<dbReference type="PROSITE" id="PS50887">
    <property type="entry name" value="GGDEF"/>
    <property type="match status" value="1"/>
</dbReference>